<feature type="region of interest" description="Disordered" evidence="1">
    <location>
        <begin position="332"/>
        <end position="369"/>
    </location>
</feature>
<accession>A0ABQ6N4Y6</accession>
<feature type="compositionally biased region" description="Low complexity" evidence="1">
    <location>
        <begin position="1244"/>
        <end position="1270"/>
    </location>
</feature>
<dbReference type="PROSITE" id="PS50020">
    <property type="entry name" value="WW_DOMAIN_2"/>
    <property type="match status" value="1"/>
</dbReference>
<evidence type="ECO:0000259" key="2">
    <source>
        <dbReference type="PROSITE" id="PS50020"/>
    </source>
</evidence>
<protein>
    <recommendedName>
        <fullName evidence="2">WW domain-containing protein</fullName>
    </recommendedName>
</protein>
<dbReference type="SUPFAM" id="SSF51045">
    <property type="entry name" value="WW domain"/>
    <property type="match status" value="1"/>
</dbReference>
<feature type="region of interest" description="Disordered" evidence="1">
    <location>
        <begin position="1240"/>
        <end position="1321"/>
    </location>
</feature>
<evidence type="ECO:0000313" key="3">
    <source>
        <dbReference type="EMBL" id="GMI41000.1"/>
    </source>
</evidence>
<dbReference type="SMART" id="SM00456">
    <property type="entry name" value="WW"/>
    <property type="match status" value="2"/>
</dbReference>
<feature type="region of interest" description="Disordered" evidence="1">
    <location>
        <begin position="486"/>
        <end position="541"/>
    </location>
</feature>
<dbReference type="InterPro" id="IPR036020">
    <property type="entry name" value="WW_dom_sf"/>
</dbReference>
<dbReference type="Gene3D" id="2.20.70.10">
    <property type="match status" value="2"/>
</dbReference>
<feature type="domain" description="WW" evidence="2">
    <location>
        <begin position="269"/>
        <end position="303"/>
    </location>
</feature>
<evidence type="ECO:0000313" key="4">
    <source>
        <dbReference type="Proteomes" id="UP001165060"/>
    </source>
</evidence>
<dbReference type="EMBL" id="BRYB01000969">
    <property type="protein sequence ID" value="GMI41000.1"/>
    <property type="molecule type" value="Genomic_DNA"/>
</dbReference>
<dbReference type="CDD" id="cd00201">
    <property type="entry name" value="WW"/>
    <property type="match status" value="1"/>
</dbReference>
<keyword evidence="4" id="KW-1185">Reference proteome</keyword>
<evidence type="ECO:0000256" key="1">
    <source>
        <dbReference type="SAM" id="MobiDB-lite"/>
    </source>
</evidence>
<feature type="compositionally biased region" description="Basic residues" evidence="1">
    <location>
        <begin position="64"/>
        <end position="84"/>
    </location>
</feature>
<dbReference type="InterPro" id="IPR001202">
    <property type="entry name" value="WW_dom"/>
</dbReference>
<feature type="non-terminal residue" evidence="3">
    <location>
        <position position="1379"/>
    </location>
</feature>
<feature type="region of interest" description="Disordered" evidence="1">
    <location>
        <begin position="42"/>
        <end position="92"/>
    </location>
</feature>
<name>A0ABQ6N4Y6_9STRA</name>
<comment type="caution">
    <text evidence="3">The sequence shown here is derived from an EMBL/GenBank/DDBJ whole genome shotgun (WGS) entry which is preliminary data.</text>
</comment>
<sequence length="1379" mass="151601">MKGKQTSAPSNPGMAAPLSSTAPQDWASDLVGLQNETTAILGQFGSGKHSMKMSAKDPSLTQTKKTKTGRRVKKRGKVRVRKGGVKVSKDEFMGTALPQHSEQDYQDYDSTTGLQLNPNYHPALDSTVKTVEVLGSTSAGDEYDSDDDQAVTHTASVLARTAALREEEASNRDLPFGAEEGRVRGGRDLFVAGPKVTGPELEAERARLDRIEQGANERTRREREAGVEREKRAEFMQTDFSAQHVQRVYRGHIGRRRHRLAAATRNFNTRAAGAWVEVRDQERGEQWWYNRVSGESSWEAPPGVRSGAGDVETLPPVGGVKSVAVEDVVNASFSSSGEEKKEEPLPKIGKRATFKEQPSPPPAPALETNKSLPEIAGAAEYMDSDSDPEGTDELDFDDGAEDRLFLADGSVNLNLRSAVEQSLRVSRFDSVATLLASGGPELNLDEKARKKALAKQKRKQEQDERTRPLFFKGSEGKKMVSVMRVKGLQDDSPSKQKSSSPKKDPTDSPPKNLALHEVPHTGFDFNKDDELNPDNQIPGMDDELLNAPRGNTGDSTQSQVDMWKTTGQTRGVCFNCWSAGKGKKCLLHKEAAAAAGKQGQPATESALMCKNWDLGVLRRRYRAEEIQEVFMRSASSLRYDKDRKQFCTAVEQKHPIYRLAGNRLAQYNFTARRKQHTQMWLKSFIEQLRCGKIPGEKVSKNAGMLRLRNSLMNLRLVRKTSNKHYTRHPKAPITGTTLAERRGQQNCIVEKEVTFERPDKKSEVKVFRYIMVDGVPVPISLYMPRVYELFAPKSIPMPEPSYKAEPEVAVPNLYIDETHPTAWLERLVSRISRDTTTQARLMIQTMSPIPGIDKLKRTKYPPPLTIKFATFARKPTKNNMAMGGLSAELTVYELVTTYVPPQYGHFTVMDRASTAPDVSEEITASFVSVALDPIAQTYVERMLQHPLNSRRPPTITLSTSMDPSNKWYFGHNKPNQTGEEDSHGFRTSCWCLAPIFDPTTTPDTFLPSHSVATLNLPAANRTVTTHADRNYPFCEPTNRDNTTLDFYHLLLLGVCSPSKEQVFTNLGVQEPGDFMRGCDASRPLGHCVAVIYRSWAFLQKAPIEEFLTDDGVPYWYDRRTGETFWERPLHKEEKVPVKEGGSVLGGGGEMPSVGQGASKEYSPRYDQRDMRKAMIRKHESEEMTIERRKAASQSAVWAKEQGILPDMPDFGDLGEGKEEDDGSLVSDESGAINAAFAHAQQGNSRGRAGSGSPKAAPAAPASPPRLGSPGKNRRASIGTGSEAGSPSGRRASQSFAGSEAGSPNRSPNKHQMGGNVDSNTTMVVESVAAGLAEQLKGLTNPEDILKLGMGLGMTLTQQGVVKSAGGASSAAGSPTKSDG</sequence>
<feature type="region of interest" description="Disordered" evidence="1">
    <location>
        <begin position="1"/>
        <end position="30"/>
    </location>
</feature>
<organism evidence="3 4">
    <name type="scientific">Tetraparma gracilis</name>
    <dbReference type="NCBI Taxonomy" id="2962635"/>
    <lineage>
        <taxon>Eukaryota</taxon>
        <taxon>Sar</taxon>
        <taxon>Stramenopiles</taxon>
        <taxon>Ochrophyta</taxon>
        <taxon>Bolidophyceae</taxon>
        <taxon>Parmales</taxon>
        <taxon>Triparmaceae</taxon>
        <taxon>Tetraparma</taxon>
    </lineage>
</organism>
<feature type="region of interest" description="Disordered" evidence="1">
    <location>
        <begin position="1180"/>
        <end position="1225"/>
    </location>
</feature>
<gene>
    <name evidence="3" type="ORF">TeGR_g12150</name>
</gene>
<feature type="compositionally biased region" description="Polar residues" evidence="1">
    <location>
        <begin position="1"/>
        <end position="10"/>
    </location>
</feature>
<feature type="compositionally biased region" description="Basic and acidic residues" evidence="1">
    <location>
        <begin position="1180"/>
        <end position="1189"/>
    </location>
</feature>
<proteinExistence type="predicted"/>
<dbReference type="Proteomes" id="UP001165060">
    <property type="component" value="Unassembled WGS sequence"/>
</dbReference>
<reference evidence="3 4" key="1">
    <citation type="journal article" date="2023" name="Commun. Biol.">
        <title>Genome analysis of Parmales, the sister group of diatoms, reveals the evolutionary specialization of diatoms from phago-mixotrophs to photoautotrophs.</title>
        <authorList>
            <person name="Ban H."/>
            <person name="Sato S."/>
            <person name="Yoshikawa S."/>
            <person name="Yamada K."/>
            <person name="Nakamura Y."/>
            <person name="Ichinomiya M."/>
            <person name="Sato N."/>
            <person name="Blanc-Mathieu R."/>
            <person name="Endo H."/>
            <person name="Kuwata A."/>
            <person name="Ogata H."/>
        </authorList>
    </citation>
    <scope>NUCLEOTIDE SEQUENCE [LARGE SCALE GENOMIC DNA]</scope>
</reference>
<feature type="region of interest" description="Disordered" evidence="1">
    <location>
        <begin position="1138"/>
        <end position="1161"/>
    </location>
</feature>
<dbReference type="PROSITE" id="PS50096">
    <property type="entry name" value="IQ"/>
    <property type="match status" value="1"/>
</dbReference>
<feature type="compositionally biased region" description="Polar residues" evidence="1">
    <location>
        <begin position="1278"/>
        <end position="1306"/>
    </location>
</feature>